<accession>A0ABR9S5E4</accession>
<evidence type="ECO:0000256" key="1">
    <source>
        <dbReference type="ARBA" id="ARBA00004496"/>
    </source>
</evidence>
<dbReference type="InterPro" id="IPR019844">
    <property type="entry name" value="CSD_CS"/>
</dbReference>
<keyword evidence="2" id="KW-0963">Cytoplasm</keyword>
<keyword evidence="6" id="KW-1185">Reference proteome</keyword>
<dbReference type="Proteomes" id="UP000806285">
    <property type="component" value="Unassembled WGS sequence"/>
</dbReference>
<dbReference type="InterPro" id="IPR011129">
    <property type="entry name" value="CSD"/>
</dbReference>
<evidence type="ECO:0000259" key="4">
    <source>
        <dbReference type="PROSITE" id="PS51857"/>
    </source>
</evidence>
<evidence type="ECO:0000256" key="3">
    <source>
        <dbReference type="RuleBase" id="RU000408"/>
    </source>
</evidence>
<comment type="caution">
    <text evidence="5">The sequence shown here is derived from an EMBL/GenBank/DDBJ whole genome shotgun (WGS) entry which is preliminary data.</text>
</comment>
<dbReference type="InterPro" id="IPR002059">
    <property type="entry name" value="CSP_DNA-bd"/>
</dbReference>
<feature type="domain" description="CSD" evidence="4">
    <location>
        <begin position="1"/>
        <end position="66"/>
    </location>
</feature>
<evidence type="ECO:0000313" key="5">
    <source>
        <dbReference type="EMBL" id="MBE7368739.1"/>
    </source>
</evidence>
<dbReference type="InterPro" id="IPR050181">
    <property type="entry name" value="Cold_shock_domain"/>
</dbReference>
<dbReference type="InterPro" id="IPR012156">
    <property type="entry name" value="Cold_shock_CspA"/>
</dbReference>
<dbReference type="Gene3D" id="2.40.50.140">
    <property type="entry name" value="Nucleic acid-binding proteins"/>
    <property type="match status" value="1"/>
</dbReference>
<sequence>MQTGTVKWFNDSKGYGFITPDGGGKDLFAHFREIQGTGFKKLMENDRVQFSVTQGPKGDQASNITPVAA</sequence>
<evidence type="ECO:0000313" key="6">
    <source>
        <dbReference type="Proteomes" id="UP000806285"/>
    </source>
</evidence>
<dbReference type="InterPro" id="IPR012340">
    <property type="entry name" value="NA-bd_OB-fold"/>
</dbReference>
<organism evidence="5 6">
    <name type="scientific">Ramlibacter pallidus</name>
    <dbReference type="NCBI Taxonomy" id="2780087"/>
    <lineage>
        <taxon>Bacteria</taxon>
        <taxon>Pseudomonadati</taxon>
        <taxon>Pseudomonadota</taxon>
        <taxon>Betaproteobacteria</taxon>
        <taxon>Burkholderiales</taxon>
        <taxon>Comamonadaceae</taxon>
        <taxon>Ramlibacter</taxon>
    </lineage>
</organism>
<gene>
    <name evidence="5" type="ORF">IM787_14355</name>
</gene>
<dbReference type="Pfam" id="PF00313">
    <property type="entry name" value="CSD"/>
    <property type="match status" value="1"/>
</dbReference>
<protein>
    <submittedName>
        <fullName evidence="5">Cold-shock protein</fullName>
    </submittedName>
</protein>
<dbReference type="EMBL" id="JADDIV010000004">
    <property type="protein sequence ID" value="MBE7368739.1"/>
    <property type="molecule type" value="Genomic_DNA"/>
</dbReference>
<comment type="subcellular location">
    <subcellularLocation>
        <location evidence="1 3">Cytoplasm</location>
    </subcellularLocation>
</comment>
<reference evidence="5 6" key="1">
    <citation type="submission" date="2020-10" db="EMBL/GenBank/DDBJ databases">
        <title>Ramlibacter sp. HM2 16S ribosomal RNA gene Genome sequencing and assembly.</title>
        <authorList>
            <person name="Kang M."/>
        </authorList>
    </citation>
    <scope>NUCLEOTIDE SEQUENCE [LARGE SCALE GENOMIC DNA]</scope>
    <source>
        <strain evidence="5 6">HM2</strain>
    </source>
</reference>
<proteinExistence type="predicted"/>
<dbReference type="CDD" id="cd04458">
    <property type="entry name" value="CSP_CDS"/>
    <property type="match status" value="1"/>
</dbReference>
<evidence type="ECO:0000256" key="2">
    <source>
        <dbReference type="ARBA" id="ARBA00022490"/>
    </source>
</evidence>
<dbReference type="PROSITE" id="PS51857">
    <property type="entry name" value="CSD_2"/>
    <property type="match status" value="1"/>
</dbReference>
<dbReference type="SMART" id="SM00357">
    <property type="entry name" value="CSP"/>
    <property type="match status" value="1"/>
</dbReference>
<dbReference type="SUPFAM" id="SSF50249">
    <property type="entry name" value="Nucleic acid-binding proteins"/>
    <property type="match status" value="1"/>
</dbReference>
<dbReference type="PIRSF" id="PIRSF002599">
    <property type="entry name" value="Cold_shock_A"/>
    <property type="match status" value="1"/>
</dbReference>
<name>A0ABR9S5E4_9BURK</name>
<dbReference type="PROSITE" id="PS00352">
    <property type="entry name" value="CSD_1"/>
    <property type="match status" value="1"/>
</dbReference>
<dbReference type="PRINTS" id="PR00050">
    <property type="entry name" value="COLDSHOCK"/>
</dbReference>
<dbReference type="PANTHER" id="PTHR11544">
    <property type="entry name" value="COLD SHOCK DOMAIN CONTAINING PROTEINS"/>
    <property type="match status" value="1"/>
</dbReference>